<comment type="caution">
    <text evidence="5">The sequence shown here is derived from an EMBL/GenBank/DDBJ whole genome shotgun (WGS) entry which is preliminary data.</text>
</comment>
<keyword evidence="2" id="KW-0378">Hydrolase</keyword>
<name>A0A5C6FZQ6_9PLAN</name>
<organism evidence="5 6">
    <name type="scientific">Crateriforma conspicua</name>
    <dbReference type="NCBI Taxonomy" id="2527996"/>
    <lineage>
        <taxon>Bacteria</taxon>
        <taxon>Pseudomonadati</taxon>
        <taxon>Planctomycetota</taxon>
        <taxon>Planctomycetia</taxon>
        <taxon>Planctomycetales</taxon>
        <taxon>Planctomycetaceae</taxon>
        <taxon>Crateriforma</taxon>
    </lineage>
</organism>
<dbReference type="CDD" id="cd06127">
    <property type="entry name" value="DEDDh"/>
    <property type="match status" value="1"/>
</dbReference>
<dbReference type="InterPro" id="IPR012337">
    <property type="entry name" value="RNaseH-like_sf"/>
</dbReference>
<evidence type="ECO:0000256" key="1">
    <source>
        <dbReference type="ARBA" id="ARBA00022722"/>
    </source>
</evidence>
<dbReference type="SMART" id="SM00479">
    <property type="entry name" value="EXOIII"/>
    <property type="match status" value="1"/>
</dbReference>
<sequence length="200" mass="22383">MKILAIDTETNSLPADWRGHESDVNCWPRIVQLGWVLVSADPQPEGQAMIVDELASRCELIRPDGWVITSGSETVHGHSQQDCESRGKDLHGEIEALDIAVCRADVVVAHNMAFDWPVVNCEAIRVGYKLPDFSTKRFCTMQAATPVCRIPGPYGEFKWPRLDELHGFLFGRPFDDAHDALADARACSQCYVEMMRRGLL</sequence>
<dbReference type="OrthoDB" id="280774at2"/>
<evidence type="ECO:0000256" key="2">
    <source>
        <dbReference type="ARBA" id="ARBA00022801"/>
    </source>
</evidence>
<keyword evidence="3" id="KW-0269">Exonuclease</keyword>
<dbReference type="GO" id="GO:0008408">
    <property type="term" value="F:3'-5' exonuclease activity"/>
    <property type="evidence" value="ECO:0007669"/>
    <property type="project" value="TreeGrafter"/>
</dbReference>
<dbReference type="AlphaFoldDB" id="A0A5C6FZQ6"/>
<evidence type="ECO:0000259" key="4">
    <source>
        <dbReference type="SMART" id="SM00479"/>
    </source>
</evidence>
<dbReference type="GO" id="GO:0003676">
    <property type="term" value="F:nucleic acid binding"/>
    <property type="evidence" value="ECO:0007669"/>
    <property type="project" value="InterPro"/>
</dbReference>
<reference evidence="5 6" key="1">
    <citation type="submission" date="2019-02" db="EMBL/GenBank/DDBJ databases">
        <title>Deep-cultivation of Planctomycetes and their phenomic and genomic characterization uncovers novel biology.</title>
        <authorList>
            <person name="Wiegand S."/>
            <person name="Jogler M."/>
            <person name="Boedeker C."/>
            <person name="Pinto D."/>
            <person name="Vollmers J."/>
            <person name="Rivas-Marin E."/>
            <person name="Kohn T."/>
            <person name="Peeters S.H."/>
            <person name="Heuer A."/>
            <person name="Rast P."/>
            <person name="Oberbeckmann S."/>
            <person name="Bunk B."/>
            <person name="Jeske O."/>
            <person name="Meyerdierks A."/>
            <person name="Storesund J.E."/>
            <person name="Kallscheuer N."/>
            <person name="Luecker S."/>
            <person name="Lage O.M."/>
            <person name="Pohl T."/>
            <person name="Merkel B.J."/>
            <person name="Hornburger P."/>
            <person name="Mueller R.-W."/>
            <person name="Bruemmer F."/>
            <person name="Labrenz M."/>
            <person name="Spormann A.M."/>
            <person name="Op Den Camp H."/>
            <person name="Overmann J."/>
            <person name="Amann R."/>
            <person name="Jetten M.S.M."/>
            <person name="Mascher T."/>
            <person name="Medema M.H."/>
            <person name="Devos D.P."/>
            <person name="Kaster A.-K."/>
            <person name="Ovreas L."/>
            <person name="Rohde M."/>
            <person name="Galperin M.Y."/>
            <person name="Jogler C."/>
        </authorList>
    </citation>
    <scope>NUCLEOTIDE SEQUENCE [LARGE SCALE GENOMIC DNA]</scope>
    <source>
        <strain evidence="5 6">V7</strain>
    </source>
</reference>
<gene>
    <name evidence="5" type="ORF">V7x_20390</name>
</gene>
<proteinExistence type="predicted"/>
<dbReference type="SUPFAM" id="SSF53098">
    <property type="entry name" value="Ribonuclease H-like"/>
    <property type="match status" value="1"/>
</dbReference>
<dbReference type="InterPro" id="IPR013520">
    <property type="entry name" value="Ribonucl_H"/>
</dbReference>
<evidence type="ECO:0000313" key="6">
    <source>
        <dbReference type="Proteomes" id="UP000316476"/>
    </source>
</evidence>
<dbReference type="Gene3D" id="3.30.420.10">
    <property type="entry name" value="Ribonuclease H-like superfamily/Ribonuclease H"/>
    <property type="match status" value="1"/>
</dbReference>
<dbReference type="InterPro" id="IPR036397">
    <property type="entry name" value="RNaseH_sf"/>
</dbReference>
<dbReference type="EMBL" id="SJPZ01000001">
    <property type="protein sequence ID" value="TWU66473.1"/>
    <property type="molecule type" value="Genomic_DNA"/>
</dbReference>
<dbReference type="Proteomes" id="UP000316476">
    <property type="component" value="Unassembled WGS sequence"/>
</dbReference>
<feature type="domain" description="Exonuclease" evidence="4">
    <location>
        <begin position="2"/>
        <end position="200"/>
    </location>
</feature>
<evidence type="ECO:0000256" key="3">
    <source>
        <dbReference type="ARBA" id="ARBA00022839"/>
    </source>
</evidence>
<accession>A0A5C6FZQ6</accession>
<evidence type="ECO:0000313" key="5">
    <source>
        <dbReference type="EMBL" id="TWU66473.1"/>
    </source>
</evidence>
<dbReference type="GO" id="GO:0006259">
    <property type="term" value="P:DNA metabolic process"/>
    <property type="evidence" value="ECO:0007669"/>
    <property type="project" value="UniProtKB-ARBA"/>
</dbReference>
<dbReference type="PANTHER" id="PTHR30231">
    <property type="entry name" value="DNA POLYMERASE III SUBUNIT EPSILON"/>
    <property type="match status" value="1"/>
</dbReference>
<dbReference type="RefSeq" id="WP_146413099.1">
    <property type="nucleotide sequence ID" value="NZ_SJPZ01000001.1"/>
</dbReference>
<keyword evidence="1" id="KW-0540">Nuclease</keyword>
<dbReference type="PANTHER" id="PTHR30231:SF4">
    <property type="entry name" value="PROTEIN NEN2"/>
    <property type="match status" value="1"/>
</dbReference>
<protein>
    <submittedName>
        <fullName evidence="5">DNA polymerase III subunit epsilon</fullName>
    </submittedName>
</protein>